<protein>
    <recommendedName>
        <fullName evidence="8">Leucine-rich repeat protein</fullName>
    </recommendedName>
</protein>
<keyword evidence="7" id="KW-1185">Reference proteome</keyword>
<dbReference type="InterPro" id="IPR032675">
    <property type="entry name" value="LRR_dom_sf"/>
</dbReference>
<feature type="domain" description="Disease resistance protein At4g27190-like leucine-rich repeats" evidence="4">
    <location>
        <begin position="373"/>
        <end position="470"/>
    </location>
</feature>
<sequence length="532" mass="61101">MHDLVRAMALKITKRKYMVISDSWSLKEILIQGDWIKDLEKVCLMCEDDIEIPDGMSMGCPNLTTLICWLPNLEFISDSFMSQLDNLCFLNLSGSGIEKLPNSLSNLENLKVLNLQGCWGLVDIPDLGKLKKLRELDLSHTRIEKVPQGMEELANLTFLSLIFAESLKTLPEGLFLNFPLLQCLRLPYTVKAPVEEIVSLKCLEEFNGRVENVSDLSKFFTYGKSQFLDIFHIVVVGEDDEWLRECKRSRDYGSFRHQLNQVKVRGCDLKNEDLSVLVQDIPSLTLTKCKGLSNSLFDAFPRLSKPSSLKVLEISDCEEIECLLPFLTANLEYKSRFPLLRNIERINLIRLPNFIAFFQNIGAAIQPPPPQAIISSSLRHLEIWECDRMRKLGLPSSAFPNLEKIHIERCNELEEIIEVQEGEGRVVSLPKLKNFFLWELPSLNSVCNTTMSCASVERIDLIACPELEKLPLYFDPTSPSPPKTLKEIWVRKGDERWWKSMEWEHPTHGHLLQPLVKFTFWNQCFDGLGYPY</sequence>
<gene>
    <name evidence="6" type="ORF">CDL12_05146</name>
</gene>
<dbReference type="SMART" id="SM00369">
    <property type="entry name" value="LRR_TYP"/>
    <property type="match status" value="2"/>
</dbReference>
<dbReference type="PANTHER" id="PTHR33463:SF187">
    <property type="entry name" value="AND NB-ARC DOMAIN DISEASE RESISTANCE PROTEIN, PUTATIVE-RELATED"/>
    <property type="match status" value="1"/>
</dbReference>
<evidence type="ECO:0000259" key="5">
    <source>
        <dbReference type="Pfam" id="PF23598"/>
    </source>
</evidence>
<evidence type="ECO:0000256" key="3">
    <source>
        <dbReference type="ARBA" id="ARBA00022821"/>
    </source>
</evidence>
<evidence type="ECO:0000259" key="4">
    <source>
        <dbReference type="Pfam" id="PF23247"/>
    </source>
</evidence>
<dbReference type="Proteomes" id="UP000231279">
    <property type="component" value="Unassembled WGS sequence"/>
</dbReference>
<keyword evidence="3" id="KW-0611">Plant defense</keyword>
<evidence type="ECO:0008006" key="8">
    <source>
        <dbReference type="Google" id="ProtNLM"/>
    </source>
</evidence>
<dbReference type="AlphaFoldDB" id="A0A2G9HXA8"/>
<dbReference type="InterPro" id="IPR057135">
    <property type="entry name" value="At4g27190-like_LRR"/>
</dbReference>
<dbReference type="Pfam" id="PF23247">
    <property type="entry name" value="LRR_RPS2"/>
    <property type="match status" value="1"/>
</dbReference>
<dbReference type="OrthoDB" id="1926275at2759"/>
<dbReference type="InterPro" id="IPR055414">
    <property type="entry name" value="LRR_R13L4/SHOC2-like"/>
</dbReference>
<accession>A0A2G9HXA8</accession>
<dbReference type="InterPro" id="IPR050905">
    <property type="entry name" value="Plant_NBS-LRR"/>
</dbReference>
<comment type="caution">
    <text evidence="6">The sequence shown here is derived from an EMBL/GenBank/DDBJ whole genome shotgun (WGS) entry which is preliminary data.</text>
</comment>
<evidence type="ECO:0000256" key="1">
    <source>
        <dbReference type="ARBA" id="ARBA00022614"/>
    </source>
</evidence>
<reference evidence="7" key="1">
    <citation type="journal article" date="2018" name="Gigascience">
        <title>Genome assembly of the Pink Ipe (Handroanthus impetiginosus, Bignoniaceae), a highly valued, ecologically keystone Neotropical timber forest tree.</title>
        <authorList>
            <person name="Silva-Junior O.B."/>
            <person name="Grattapaglia D."/>
            <person name="Novaes E."/>
            <person name="Collevatti R.G."/>
        </authorList>
    </citation>
    <scope>NUCLEOTIDE SEQUENCE [LARGE SCALE GENOMIC DNA]</scope>
    <source>
        <strain evidence="7">cv. UFG-1</strain>
    </source>
</reference>
<dbReference type="STRING" id="429701.A0A2G9HXA8"/>
<dbReference type="PANTHER" id="PTHR33463">
    <property type="entry name" value="NB-ARC DOMAIN-CONTAINING PROTEIN-RELATED"/>
    <property type="match status" value="1"/>
</dbReference>
<organism evidence="6 7">
    <name type="scientific">Handroanthus impetiginosus</name>
    <dbReference type="NCBI Taxonomy" id="429701"/>
    <lineage>
        <taxon>Eukaryota</taxon>
        <taxon>Viridiplantae</taxon>
        <taxon>Streptophyta</taxon>
        <taxon>Embryophyta</taxon>
        <taxon>Tracheophyta</taxon>
        <taxon>Spermatophyta</taxon>
        <taxon>Magnoliopsida</taxon>
        <taxon>eudicotyledons</taxon>
        <taxon>Gunneridae</taxon>
        <taxon>Pentapetalae</taxon>
        <taxon>asterids</taxon>
        <taxon>lamiids</taxon>
        <taxon>Lamiales</taxon>
        <taxon>Bignoniaceae</taxon>
        <taxon>Crescentiina</taxon>
        <taxon>Tabebuia alliance</taxon>
        <taxon>Handroanthus</taxon>
    </lineage>
</organism>
<dbReference type="EMBL" id="NKXS01000821">
    <property type="protein sequence ID" value="PIN22139.1"/>
    <property type="molecule type" value="Genomic_DNA"/>
</dbReference>
<proteinExistence type="predicted"/>
<dbReference type="Pfam" id="PF23598">
    <property type="entry name" value="LRR_14"/>
    <property type="match status" value="1"/>
</dbReference>
<keyword evidence="2" id="KW-0677">Repeat</keyword>
<keyword evidence="1" id="KW-0433">Leucine-rich repeat</keyword>
<evidence type="ECO:0000313" key="6">
    <source>
        <dbReference type="EMBL" id="PIN22139.1"/>
    </source>
</evidence>
<name>A0A2G9HXA8_9LAMI</name>
<evidence type="ECO:0000256" key="2">
    <source>
        <dbReference type="ARBA" id="ARBA00022737"/>
    </source>
</evidence>
<dbReference type="InterPro" id="IPR003591">
    <property type="entry name" value="Leu-rich_rpt_typical-subtyp"/>
</dbReference>
<dbReference type="Gene3D" id="3.80.10.10">
    <property type="entry name" value="Ribonuclease Inhibitor"/>
    <property type="match status" value="2"/>
</dbReference>
<evidence type="ECO:0000313" key="7">
    <source>
        <dbReference type="Proteomes" id="UP000231279"/>
    </source>
</evidence>
<feature type="domain" description="Disease resistance R13L4/SHOC-2-like LRR" evidence="5">
    <location>
        <begin position="91"/>
        <end position="312"/>
    </location>
</feature>
<dbReference type="SUPFAM" id="SSF52058">
    <property type="entry name" value="L domain-like"/>
    <property type="match status" value="1"/>
</dbReference>